<evidence type="ECO:0000259" key="1">
    <source>
        <dbReference type="PROSITE" id="PS51819"/>
    </source>
</evidence>
<accession>A0ABN2X494</accession>
<dbReference type="Pfam" id="PF00903">
    <property type="entry name" value="Glyoxalase"/>
    <property type="match status" value="1"/>
</dbReference>
<dbReference type="PROSITE" id="PS51819">
    <property type="entry name" value="VOC"/>
    <property type="match status" value="1"/>
</dbReference>
<name>A0ABN2X494_9ACTN</name>
<organism evidence="2 3">
    <name type="scientific">Streptomyces albiaxialis</name>
    <dbReference type="NCBI Taxonomy" id="329523"/>
    <lineage>
        <taxon>Bacteria</taxon>
        <taxon>Bacillati</taxon>
        <taxon>Actinomycetota</taxon>
        <taxon>Actinomycetes</taxon>
        <taxon>Kitasatosporales</taxon>
        <taxon>Streptomycetaceae</taxon>
        <taxon>Streptomyces</taxon>
    </lineage>
</organism>
<dbReference type="EMBL" id="BAAAPE010000032">
    <property type="protein sequence ID" value="GAA2104870.1"/>
    <property type="molecule type" value="Genomic_DNA"/>
</dbReference>
<dbReference type="InterPro" id="IPR037523">
    <property type="entry name" value="VOC_core"/>
</dbReference>
<dbReference type="RefSeq" id="WP_344535786.1">
    <property type="nucleotide sequence ID" value="NZ_BAAAPE010000032.1"/>
</dbReference>
<dbReference type="PANTHER" id="PTHR36437">
    <property type="entry name" value="GLYOXALASE/BLEOMYCIN RESISTANCE PROTEIN/DIOXYGENASE"/>
    <property type="match status" value="1"/>
</dbReference>
<evidence type="ECO:0000313" key="3">
    <source>
        <dbReference type="Proteomes" id="UP001500016"/>
    </source>
</evidence>
<reference evidence="2 3" key="1">
    <citation type="journal article" date="2019" name="Int. J. Syst. Evol. Microbiol.">
        <title>The Global Catalogue of Microorganisms (GCM) 10K type strain sequencing project: providing services to taxonomists for standard genome sequencing and annotation.</title>
        <authorList>
            <consortium name="The Broad Institute Genomics Platform"/>
            <consortium name="The Broad Institute Genome Sequencing Center for Infectious Disease"/>
            <person name="Wu L."/>
            <person name="Ma J."/>
        </authorList>
    </citation>
    <scope>NUCLEOTIDE SEQUENCE [LARGE SCALE GENOMIC DNA]</scope>
    <source>
        <strain evidence="2 3">JCM 15478</strain>
    </source>
</reference>
<dbReference type="Gene3D" id="3.10.180.10">
    <property type="entry name" value="2,3-Dihydroxybiphenyl 1,2-Dioxygenase, domain 1"/>
    <property type="match status" value="1"/>
</dbReference>
<dbReference type="PANTHER" id="PTHR36437:SF2">
    <property type="entry name" value="GLYOXALASE_BLEOMYCIN RESISTANCE PROTEIN_DIOXYGENASE"/>
    <property type="match status" value="1"/>
</dbReference>
<dbReference type="InterPro" id="IPR004360">
    <property type="entry name" value="Glyas_Fos-R_dOase_dom"/>
</dbReference>
<dbReference type="Proteomes" id="UP001500016">
    <property type="component" value="Unassembled WGS sequence"/>
</dbReference>
<dbReference type="SUPFAM" id="SSF54593">
    <property type="entry name" value="Glyoxalase/Bleomycin resistance protein/Dihydroxybiphenyl dioxygenase"/>
    <property type="match status" value="1"/>
</dbReference>
<keyword evidence="3" id="KW-1185">Reference proteome</keyword>
<proteinExistence type="predicted"/>
<gene>
    <name evidence="2" type="ORF">GCM10009801_80770</name>
</gene>
<comment type="caution">
    <text evidence="2">The sequence shown here is derived from an EMBL/GenBank/DDBJ whole genome shotgun (WGS) entry which is preliminary data.</text>
</comment>
<sequence length="146" mass="16207">MIKALALVTIWSTDQARTVAFCTEKLGFEIRTDIDMGGERWVTVGVPGQDELQMAIMRTDGPGMDPDSAEALTTLVTKGVLGAGALHTDDCHGDYKQLKDKGVEFVQEPQERPYGIEAIFRDDNGSWWSLTQTREGDELDMDKPWA</sequence>
<feature type="domain" description="VOC" evidence="1">
    <location>
        <begin position="4"/>
        <end position="133"/>
    </location>
</feature>
<protein>
    <submittedName>
        <fullName evidence="2">VOC family protein</fullName>
    </submittedName>
</protein>
<dbReference type="InterPro" id="IPR029068">
    <property type="entry name" value="Glyas_Bleomycin-R_OHBP_Dase"/>
</dbReference>
<evidence type="ECO:0000313" key="2">
    <source>
        <dbReference type="EMBL" id="GAA2104870.1"/>
    </source>
</evidence>